<evidence type="ECO:0000313" key="1">
    <source>
        <dbReference type="EMBL" id="HGN36603.1"/>
    </source>
</evidence>
<comment type="caution">
    <text evidence="2">The sequence shown here is derived from an EMBL/GenBank/DDBJ whole genome shotgun (WGS) entry which is preliminary data.</text>
</comment>
<evidence type="ECO:0008006" key="3">
    <source>
        <dbReference type="Google" id="ProtNLM"/>
    </source>
</evidence>
<proteinExistence type="predicted"/>
<reference evidence="2" key="1">
    <citation type="journal article" date="2020" name="mSystems">
        <title>Genome- and Community-Level Interaction Insights into Carbon Utilization and Element Cycling Functions of Hydrothermarchaeota in Hydrothermal Sediment.</title>
        <authorList>
            <person name="Zhou Z."/>
            <person name="Liu Y."/>
            <person name="Xu W."/>
            <person name="Pan J."/>
            <person name="Luo Z.H."/>
            <person name="Li M."/>
        </authorList>
    </citation>
    <scope>NUCLEOTIDE SEQUENCE [LARGE SCALE GENOMIC DNA]</scope>
    <source>
        <strain evidence="1">SpSt-618</strain>
        <strain evidence="2">SpSt-657</strain>
    </source>
</reference>
<dbReference type="Gene3D" id="3.40.50.150">
    <property type="entry name" value="Vaccinia Virus protein VP39"/>
    <property type="match status" value="1"/>
</dbReference>
<dbReference type="EMBL" id="DTBZ01000135">
    <property type="protein sequence ID" value="HGQ18760.1"/>
    <property type="molecule type" value="Genomic_DNA"/>
</dbReference>
<organism evidence="2">
    <name type="scientific">Ignisphaera aggregans</name>
    <dbReference type="NCBI Taxonomy" id="334771"/>
    <lineage>
        <taxon>Archaea</taxon>
        <taxon>Thermoproteota</taxon>
        <taxon>Thermoprotei</taxon>
        <taxon>Desulfurococcales</taxon>
        <taxon>Desulfurococcaceae</taxon>
        <taxon>Ignisphaera</taxon>
    </lineage>
</organism>
<gene>
    <name evidence="1" type="ORF">ENT87_03525</name>
    <name evidence="2" type="ORF">ENU30_07305</name>
</gene>
<dbReference type="InterPro" id="IPR029063">
    <property type="entry name" value="SAM-dependent_MTases_sf"/>
</dbReference>
<dbReference type="AlphaFoldDB" id="A0A7J3JRM9"/>
<protein>
    <recommendedName>
        <fullName evidence="3">Class I SAM-dependent methyltransferase</fullName>
    </recommendedName>
</protein>
<dbReference type="EMBL" id="DTAI01000099">
    <property type="protein sequence ID" value="HGN36603.1"/>
    <property type="molecule type" value="Genomic_DNA"/>
</dbReference>
<evidence type="ECO:0000313" key="2">
    <source>
        <dbReference type="EMBL" id="HGQ18760.1"/>
    </source>
</evidence>
<sequence length="257" mass="29733">MFISSPFLRGVVVTILWQTEIPRQIYARLYCSWRRVRREVEILRDVFRKYGARRLIEFGCGLGRHGYLMAREGFDVLLTDVEDWRFGVAKKLPFAKLDILNDSSEVNGVFDGGYAVNFLIIFSYNDMVKALKNIGKVIGRGIFVADYNFELYNEPREVEVHIGGRIYRAVLESENVTHIDGGVLYGYRIKVVDSMDRVVGVEEASYPVYKKEVVLRAIQEAGFKVLDIIWATWDPVKYMYRLARRESDSAFIVMARV</sequence>
<accession>A0A7J3JRM9</accession>
<name>A0A7J3JRM9_9CREN</name>
<dbReference type="SUPFAM" id="SSF53335">
    <property type="entry name" value="S-adenosyl-L-methionine-dependent methyltransferases"/>
    <property type="match status" value="1"/>
</dbReference>